<dbReference type="EMBL" id="MJEH01000009">
    <property type="protein sequence ID" value="OEH93782.1"/>
    <property type="molecule type" value="Genomic_DNA"/>
</dbReference>
<accession>A0A1E5LI69</accession>
<feature type="domain" description="Nitroreductase" evidence="3">
    <location>
        <begin position="15"/>
        <end position="189"/>
    </location>
</feature>
<reference evidence="4 5" key="1">
    <citation type="submission" date="2016-08" db="EMBL/GenBank/DDBJ databases">
        <title>Genome of Bacillus solimangrovi GH2-4.</title>
        <authorList>
            <person name="Lim S."/>
            <person name="Kim B.-C."/>
        </authorList>
    </citation>
    <scope>NUCLEOTIDE SEQUENCE [LARGE SCALE GENOMIC DNA]</scope>
    <source>
        <strain evidence="4 5">GH2-4</strain>
    </source>
</reference>
<keyword evidence="2" id="KW-0560">Oxidoreductase</keyword>
<comment type="similarity">
    <text evidence="1">Belongs to the nitroreductase family.</text>
</comment>
<name>A0A1E5LI69_9BACI</name>
<protein>
    <submittedName>
        <fullName evidence="4">NAD(P)H nitroreductase</fullName>
    </submittedName>
</protein>
<dbReference type="InterPro" id="IPR029479">
    <property type="entry name" value="Nitroreductase"/>
</dbReference>
<gene>
    <name evidence="4" type="ORF">BFG57_11405</name>
</gene>
<keyword evidence="5" id="KW-1185">Reference proteome</keyword>
<proteinExistence type="inferred from homology"/>
<dbReference type="InterPro" id="IPR000415">
    <property type="entry name" value="Nitroreductase-like"/>
</dbReference>
<dbReference type="PANTHER" id="PTHR43673">
    <property type="entry name" value="NAD(P)H NITROREDUCTASE YDGI-RELATED"/>
    <property type="match status" value="1"/>
</dbReference>
<dbReference type="SUPFAM" id="SSF55469">
    <property type="entry name" value="FMN-dependent nitroreductase-like"/>
    <property type="match status" value="1"/>
</dbReference>
<evidence type="ECO:0000256" key="2">
    <source>
        <dbReference type="ARBA" id="ARBA00023002"/>
    </source>
</evidence>
<dbReference type="AlphaFoldDB" id="A0A1E5LI69"/>
<dbReference type="Proteomes" id="UP000095209">
    <property type="component" value="Unassembled WGS sequence"/>
</dbReference>
<comment type="caution">
    <text evidence="4">The sequence shown here is derived from an EMBL/GenBank/DDBJ whole genome shotgun (WGS) entry which is preliminary data.</text>
</comment>
<dbReference type="PANTHER" id="PTHR43673:SF3">
    <property type="entry name" value="NAD(P)H NITROREDUCTASE YODC-RELATED"/>
    <property type="match status" value="1"/>
</dbReference>
<dbReference type="Pfam" id="PF00881">
    <property type="entry name" value="Nitroreductase"/>
    <property type="match status" value="1"/>
</dbReference>
<evidence type="ECO:0000259" key="3">
    <source>
        <dbReference type="Pfam" id="PF00881"/>
    </source>
</evidence>
<dbReference type="CDD" id="cd02137">
    <property type="entry name" value="MhqN-like"/>
    <property type="match status" value="1"/>
</dbReference>
<dbReference type="GO" id="GO:0016491">
    <property type="term" value="F:oxidoreductase activity"/>
    <property type="evidence" value="ECO:0007669"/>
    <property type="project" value="UniProtKB-KW"/>
</dbReference>
<dbReference type="Gene3D" id="3.40.109.10">
    <property type="entry name" value="NADH Oxidase"/>
    <property type="match status" value="1"/>
</dbReference>
<organism evidence="4 5">
    <name type="scientific">Bacillus solimangrovi</name>
    <dbReference type="NCBI Taxonomy" id="1305675"/>
    <lineage>
        <taxon>Bacteria</taxon>
        <taxon>Bacillati</taxon>
        <taxon>Bacillota</taxon>
        <taxon>Bacilli</taxon>
        <taxon>Bacillales</taxon>
        <taxon>Bacillaceae</taxon>
        <taxon>Bacillus</taxon>
    </lineage>
</organism>
<evidence type="ECO:0000313" key="4">
    <source>
        <dbReference type="EMBL" id="OEH93782.1"/>
    </source>
</evidence>
<dbReference type="STRING" id="1305675.BFG57_11405"/>
<sequence>MTSSFDQMSAVEVMRVRKSVRKYKKGHVMPKEDLENILNLTITAPSSWNLQHWKFIVIEKEEDKNRLLPIAFNQEQVVDSSLTIVVLGDLQANENAEIVYGEAVEKGFMSEEAKNKLIAQINGEYGRIPNFDFFEAIRNGSLAAMQLMLAAKALGYDTVPMGGFDPEKLIEEFNVPERYVPVMLISVGKAATPAHQTPRFSVKDVIL</sequence>
<evidence type="ECO:0000313" key="5">
    <source>
        <dbReference type="Proteomes" id="UP000095209"/>
    </source>
</evidence>
<dbReference type="RefSeq" id="WP_069716211.1">
    <property type="nucleotide sequence ID" value="NZ_MJEH01000009.1"/>
</dbReference>
<evidence type="ECO:0000256" key="1">
    <source>
        <dbReference type="ARBA" id="ARBA00007118"/>
    </source>
</evidence>